<protein>
    <submittedName>
        <fullName evidence="7">AGAP004933-PA</fullName>
    </submittedName>
</protein>
<feature type="domain" description="MYND-type" evidence="6">
    <location>
        <begin position="536"/>
        <end position="573"/>
    </location>
</feature>
<dbReference type="InterPro" id="IPR002893">
    <property type="entry name" value="Znf_MYND"/>
</dbReference>
<evidence type="ECO:0000256" key="4">
    <source>
        <dbReference type="PROSITE-ProRule" id="PRU00134"/>
    </source>
</evidence>
<dbReference type="AlphaFoldDB" id="A0AAD3CMH1"/>
<evidence type="ECO:0000313" key="8">
    <source>
        <dbReference type="Proteomes" id="UP001054902"/>
    </source>
</evidence>
<gene>
    <name evidence="7" type="ORF">CTEN210_03860</name>
</gene>
<organism evidence="7 8">
    <name type="scientific">Chaetoceros tenuissimus</name>
    <dbReference type="NCBI Taxonomy" id="426638"/>
    <lineage>
        <taxon>Eukaryota</taxon>
        <taxon>Sar</taxon>
        <taxon>Stramenopiles</taxon>
        <taxon>Ochrophyta</taxon>
        <taxon>Bacillariophyta</taxon>
        <taxon>Coscinodiscophyceae</taxon>
        <taxon>Chaetocerotophycidae</taxon>
        <taxon>Chaetocerotales</taxon>
        <taxon>Chaetocerotaceae</taxon>
        <taxon>Chaetoceros</taxon>
    </lineage>
</organism>
<proteinExistence type="predicted"/>
<reference evidence="7 8" key="1">
    <citation type="journal article" date="2021" name="Sci. Rep.">
        <title>The genome of the diatom Chaetoceros tenuissimus carries an ancient integrated fragment of an extant virus.</title>
        <authorList>
            <person name="Hongo Y."/>
            <person name="Kimura K."/>
            <person name="Takaki Y."/>
            <person name="Yoshida Y."/>
            <person name="Baba S."/>
            <person name="Kobayashi G."/>
            <person name="Nagasaki K."/>
            <person name="Hano T."/>
            <person name="Tomaru Y."/>
        </authorList>
    </citation>
    <scope>NUCLEOTIDE SEQUENCE [LARGE SCALE GENOMIC DNA]</scope>
    <source>
        <strain evidence="7 8">NIES-3715</strain>
    </source>
</reference>
<keyword evidence="1" id="KW-0479">Metal-binding</keyword>
<evidence type="ECO:0000259" key="6">
    <source>
        <dbReference type="PROSITE" id="PS50865"/>
    </source>
</evidence>
<dbReference type="GO" id="GO:0008270">
    <property type="term" value="F:zinc ion binding"/>
    <property type="evidence" value="ECO:0007669"/>
    <property type="project" value="UniProtKB-KW"/>
</dbReference>
<evidence type="ECO:0000313" key="7">
    <source>
        <dbReference type="EMBL" id="GFH47385.1"/>
    </source>
</evidence>
<dbReference type="EMBL" id="BLLK01000023">
    <property type="protein sequence ID" value="GFH47385.1"/>
    <property type="molecule type" value="Genomic_DNA"/>
</dbReference>
<evidence type="ECO:0000256" key="5">
    <source>
        <dbReference type="SAM" id="MobiDB-lite"/>
    </source>
</evidence>
<evidence type="ECO:0000256" key="2">
    <source>
        <dbReference type="ARBA" id="ARBA00022771"/>
    </source>
</evidence>
<evidence type="ECO:0000256" key="3">
    <source>
        <dbReference type="ARBA" id="ARBA00022833"/>
    </source>
</evidence>
<feature type="compositionally biased region" description="Polar residues" evidence="5">
    <location>
        <begin position="19"/>
        <end position="30"/>
    </location>
</feature>
<feature type="compositionally biased region" description="Basic residues" evidence="5">
    <location>
        <begin position="1"/>
        <end position="10"/>
    </location>
</feature>
<sequence length="576" mass="65023">MGKKGKKANTKKSSSSATIRTRNSSAGTQDKSSDASETKSVQFCIPAPPKLASLYYIDRPSPPSEKGSLSYLTNLDERLNHILSSKRKKASLPSNDQLAKLKSKTARRVATALARFEIARDLLAERPEATKGTGRNKVCSLDDLTRNESVLEASVHIIAGMADTDFRLTQCIAWPLDEQLPLSSTYLLPVEYYPLNQGEIQMHELSNEEFVVLLATVLAIGATDIFGSLQASLRLIHELYLQAKNIKWSKFSSSKHLKVLTEETCRIALASVGIEICRILYCMKKADRCNMEQPGDIKFSSKALLKKIEEFARDKMKYSESGDSECTMGWIAQQSVAVRKVDPLPAAADALHWFTKAYTKADEYGNDIVSGAARIEAADGILRCGEGLISVDKKEFFLFRDFRTEFGEKTINGQGELGIEIVRFDSDQNHAIQQALDREWERLESDRPLTELTSEERHWIRWKNSVTLWNEAMKYHDCMTDIGMDYSIYEESRSWCDVLSEIKHMVDELKFPLECEFVAPADGIGQDKRKDKIRYCANCGSTEGDKKCARCKKVCYCSRECQKDHWAEHKLTCCKK</sequence>
<evidence type="ECO:0000256" key="1">
    <source>
        <dbReference type="ARBA" id="ARBA00022723"/>
    </source>
</evidence>
<dbReference type="Gene3D" id="6.10.140.2220">
    <property type="match status" value="1"/>
</dbReference>
<keyword evidence="8" id="KW-1185">Reference proteome</keyword>
<name>A0AAD3CMH1_9STRA</name>
<dbReference type="PROSITE" id="PS50865">
    <property type="entry name" value="ZF_MYND_2"/>
    <property type="match status" value="1"/>
</dbReference>
<dbReference type="SUPFAM" id="SSF144232">
    <property type="entry name" value="HIT/MYND zinc finger-like"/>
    <property type="match status" value="1"/>
</dbReference>
<keyword evidence="2 4" id="KW-0863">Zinc-finger</keyword>
<accession>A0AAD3CMH1</accession>
<dbReference type="Pfam" id="PF01753">
    <property type="entry name" value="zf-MYND"/>
    <property type="match status" value="1"/>
</dbReference>
<comment type="caution">
    <text evidence="7">The sequence shown here is derived from an EMBL/GenBank/DDBJ whole genome shotgun (WGS) entry which is preliminary data.</text>
</comment>
<feature type="region of interest" description="Disordered" evidence="5">
    <location>
        <begin position="1"/>
        <end position="42"/>
    </location>
</feature>
<dbReference type="Proteomes" id="UP001054902">
    <property type="component" value="Unassembled WGS sequence"/>
</dbReference>
<keyword evidence="3" id="KW-0862">Zinc</keyword>